<dbReference type="PATRIC" id="fig|1423738.3.peg.813"/>
<dbReference type="AlphaFoldDB" id="A0A0R2BJ48"/>
<dbReference type="GO" id="GO:0005737">
    <property type="term" value="C:cytoplasm"/>
    <property type="evidence" value="ECO:0007669"/>
    <property type="project" value="UniProtKB-SubCell"/>
</dbReference>
<reference evidence="9 10" key="1">
    <citation type="journal article" date="2015" name="Genome Announc.">
        <title>Expanding the biotechnology potential of lactobacilli through comparative genomics of 213 strains and associated genera.</title>
        <authorList>
            <person name="Sun Z."/>
            <person name="Harris H.M."/>
            <person name="McCann A."/>
            <person name="Guo C."/>
            <person name="Argimon S."/>
            <person name="Zhang W."/>
            <person name="Yang X."/>
            <person name="Jeffery I.B."/>
            <person name="Cooney J.C."/>
            <person name="Kagawa T.F."/>
            <person name="Liu W."/>
            <person name="Song Y."/>
            <person name="Salvetti E."/>
            <person name="Wrobel A."/>
            <person name="Rasinkangas P."/>
            <person name="Parkhill J."/>
            <person name="Rea M.C."/>
            <person name="O'Sullivan O."/>
            <person name="Ritari J."/>
            <person name="Douillard F.P."/>
            <person name="Paul Ross R."/>
            <person name="Yang R."/>
            <person name="Briner A.E."/>
            <person name="Felis G.E."/>
            <person name="de Vos W.M."/>
            <person name="Barrangou R."/>
            <person name="Klaenhammer T.R."/>
            <person name="Caufield P.W."/>
            <person name="Cui Y."/>
            <person name="Zhang H."/>
            <person name="O'Toole P.W."/>
        </authorList>
    </citation>
    <scope>NUCLEOTIDE SEQUENCE [LARGE SCALE GENOMIC DNA]</scope>
    <source>
        <strain evidence="9 10">DSM 20335</strain>
    </source>
</reference>
<evidence type="ECO:0000313" key="9">
    <source>
        <dbReference type="EMBL" id="KRM78546.1"/>
    </source>
</evidence>
<comment type="subcellular location">
    <subcellularLocation>
        <location evidence="1">Cytoplasm</location>
    </subcellularLocation>
</comment>
<gene>
    <name evidence="9" type="ORF">FC84_GL000804</name>
</gene>
<dbReference type="RefSeq" id="WP_057757220.1">
    <property type="nucleotide sequence ID" value="NZ_AYYK01000016.1"/>
</dbReference>
<evidence type="ECO:0000259" key="8">
    <source>
        <dbReference type="PROSITE" id="PS51101"/>
    </source>
</evidence>
<protein>
    <submittedName>
        <fullName evidence="9">PTS system mannose-specific transporter subunit IIB</fullName>
    </submittedName>
</protein>
<sequence>MQNLVLTRIDDRLIHGQVMTAWSKVTNAEQVIIVDDGVATDDFMINVLENAIPESMAIGVFTREDAVTFLSEPLEAPTIILAKVPESLEYLIDHGIDIKEIDLGGMGAKQGRERIYHTISTSDSENDAFKRILDKGVNVFIQIMPQNDKVEMKDLLNGKSGEK</sequence>
<keyword evidence="7" id="KW-0418">Kinase</keyword>
<dbReference type="GO" id="GO:0008982">
    <property type="term" value="F:protein-N(PI)-phosphohistidine-sugar phosphotransferase activity"/>
    <property type="evidence" value="ECO:0007669"/>
    <property type="project" value="InterPro"/>
</dbReference>
<dbReference type="InterPro" id="IPR004720">
    <property type="entry name" value="PTS_IIB_sorbose-sp"/>
</dbReference>
<dbReference type="GO" id="GO:0009401">
    <property type="term" value="P:phosphoenolpyruvate-dependent sugar phosphotransferase system"/>
    <property type="evidence" value="ECO:0007669"/>
    <property type="project" value="UniProtKB-KW"/>
</dbReference>
<name>A0A0R2BJ48_9LACO</name>
<comment type="caution">
    <text evidence="9">The sequence shown here is derived from an EMBL/GenBank/DDBJ whole genome shotgun (WGS) entry which is preliminary data.</text>
</comment>
<dbReference type="Pfam" id="PF03830">
    <property type="entry name" value="PTSIIB_sorb"/>
    <property type="match status" value="1"/>
</dbReference>
<evidence type="ECO:0000256" key="6">
    <source>
        <dbReference type="ARBA" id="ARBA00022683"/>
    </source>
</evidence>
<keyword evidence="10" id="KW-1185">Reference proteome</keyword>
<dbReference type="InterPro" id="IPR036667">
    <property type="entry name" value="PTS_IIB_sorbose-sp_sf"/>
</dbReference>
<evidence type="ECO:0000256" key="4">
    <source>
        <dbReference type="ARBA" id="ARBA00022597"/>
    </source>
</evidence>
<accession>A0A0R2BJ48</accession>
<dbReference type="Gene3D" id="3.40.35.10">
    <property type="entry name" value="Phosphotransferase system, sorbose subfamily IIB component"/>
    <property type="match status" value="1"/>
</dbReference>
<dbReference type="Proteomes" id="UP000051813">
    <property type="component" value="Unassembled WGS sequence"/>
</dbReference>
<evidence type="ECO:0000256" key="5">
    <source>
        <dbReference type="ARBA" id="ARBA00022679"/>
    </source>
</evidence>
<keyword evidence="6" id="KW-0598">Phosphotransferase system</keyword>
<keyword evidence="4" id="KW-0762">Sugar transport</keyword>
<keyword evidence="2" id="KW-0813">Transport</keyword>
<dbReference type="EMBL" id="AYYK01000016">
    <property type="protein sequence ID" value="KRM78546.1"/>
    <property type="molecule type" value="Genomic_DNA"/>
</dbReference>
<evidence type="ECO:0000256" key="7">
    <source>
        <dbReference type="ARBA" id="ARBA00022777"/>
    </source>
</evidence>
<dbReference type="PROSITE" id="PS51101">
    <property type="entry name" value="PTS_EIIB_TYPE_4"/>
    <property type="match status" value="1"/>
</dbReference>
<dbReference type="STRING" id="1423738.FC84_GL000804"/>
<proteinExistence type="predicted"/>
<dbReference type="OrthoDB" id="9788818at2"/>
<organism evidence="9 10">
    <name type="scientific">Lapidilactobacillus dextrinicus DSM 20335</name>
    <dbReference type="NCBI Taxonomy" id="1423738"/>
    <lineage>
        <taxon>Bacteria</taxon>
        <taxon>Bacillati</taxon>
        <taxon>Bacillota</taxon>
        <taxon>Bacilli</taxon>
        <taxon>Lactobacillales</taxon>
        <taxon>Lactobacillaceae</taxon>
        <taxon>Lapidilactobacillus</taxon>
    </lineage>
</organism>
<evidence type="ECO:0000256" key="1">
    <source>
        <dbReference type="ARBA" id="ARBA00004496"/>
    </source>
</evidence>
<dbReference type="GO" id="GO:0016301">
    <property type="term" value="F:kinase activity"/>
    <property type="evidence" value="ECO:0007669"/>
    <property type="project" value="UniProtKB-KW"/>
</dbReference>
<keyword evidence="5" id="KW-0808">Transferase</keyword>
<evidence type="ECO:0000313" key="10">
    <source>
        <dbReference type="Proteomes" id="UP000051813"/>
    </source>
</evidence>
<feature type="domain" description="PTS EIIB type-4" evidence="8">
    <location>
        <begin position="1"/>
        <end position="163"/>
    </location>
</feature>
<keyword evidence="3" id="KW-0963">Cytoplasm</keyword>
<evidence type="ECO:0000256" key="2">
    <source>
        <dbReference type="ARBA" id="ARBA00022448"/>
    </source>
</evidence>
<dbReference type="SUPFAM" id="SSF52728">
    <property type="entry name" value="PTS IIb component"/>
    <property type="match status" value="1"/>
</dbReference>
<evidence type="ECO:0000256" key="3">
    <source>
        <dbReference type="ARBA" id="ARBA00022490"/>
    </source>
</evidence>